<dbReference type="RefSeq" id="WP_234687455.1">
    <property type="nucleotide sequence ID" value="NZ_CAHPSC010000056.1"/>
</dbReference>
<accession>A0AA35D9Q9</accession>
<dbReference type="EMBL" id="CAHPSC010000056">
    <property type="protein sequence ID" value="CAB5705312.1"/>
    <property type="molecule type" value="Genomic_DNA"/>
</dbReference>
<evidence type="ECO:0000313" key="2">
    <source>
        <dbReference type="EMBL" id="CAB5705312.1"/>
    </source>
</evidence>
<proteinExistence type="predicted"/>
<protein>
    <submittedName>
        <fullName evidence="2">Ogr/Delta-like zinc finger</fullName>
    </submittedName>
</protein>
<sequence>MKFLCPHCQAKTVIRTSETVNQLLRKLTFQCQDPECGHTFMAWLEAYCTLSLSAKPDPMVYLPMSEAARRQALEHPTLTSAWRKATVASADALPAEPGRPTDRVQKRAPQVLPAPDAITQALFAQSPGQAVRP</sequence>
<dbReference type="AlphaFoldDB" id="A0AA35D9Q9"/>
<evidence type="ECO:0000313" key="3">
    <source>
        <dbReference type="Proteomes" id="UP000834458"/>
    </source>
</evidence>
<dbReference type="Pfam" id="PF04606">
    <property type="entry name" value="Ogr_Delta"/>
    <property type="match status" value="1"/>
</dbReference>
<evidence type="ECO:0000259" key="1">
    <source>
        <dbReference type="Pfam" id="PF04606"/>
    </source>
</evidence>
<dbReference type="Proteomes" id="UP000834458">
    <property type="component" value="Unassembled WGS sequence"/>
</dbReference>
<dbReference type="InterPro" id="IPR007684">
    <property type="entry name" value="Znf_Ogr/Delta"/>
</dbReference>
<organism evidence="2 3">
    <name type="scientific">Comamonas aquatica</name>
    <dbReference type="NCBI Taxonomy" id="225991"/>
    <lineage>
        <taxon>Bacteria</taxon>
        <taxon>Pseudomonadati</taxon>
        <taxon>Pseudomonadota</taxon>
        <taxon>Betaproteobacteria</taxon>
        <taxon>Burkholderiales</taxon>
        <taxon>Comamonadaceae</taxon>
        <taxon>Comamonas</taxon>
    </lineage>
</organism>
<feature type="domain" description="Zinc finger Ogr/Delta-type" evidence="1">
    <location>
        <begin position="5"/>
        <end position="45"/>
    </location>
</feature>
<reference evidence="2" key="1">
    <citation type="submission" date="2020-05" db="EMBL/GenBank/DDBJ databases">
        <authorList>
            <person name="Delgado-Blas J."/>
        </authorList>
    </citation>
    <scope>NUCLEOTIDE SEQUENCE</scope>
    <source>
        <strain evidence="2">BB1454</strain>
    </source>
</reference>
<gene>
    <name evidence="2" type="ORF">GHA_03127</name>
</gene>
<comment type="caution">
    <text evidence="2">The sequence shown here is derived from an EMBL/GenBank/DDBJ whole genome shotgun (WGS) entry which is preliminary data.</text>
</comment>
<name>A0AA35D9Q9_9BURK</name>